<keyword evidence="5" id="KW-1185">Reference proteome</keyword>
<dbReference type="SMART" id="SM00731">
    <property type="entry name" value="SprT"/>
    <property type="match status" value="1"/>
</dbReference>
<evidence type="ECO:0000313" key="4">
    <source>
        <dbReference type="EMBL" id="GIL93916.1"/>
    </source>
</evidence>
<dbReference type="Proteomes" id="UP000747110">
    <property type="component" value="Unassembled WGS sequence"/>
</dbReference>
<dbReference type="PANTHER" id="PTHR23099:SF0">
    <property type="entry name" value="GERM CELL NUCLEAR ACIDIC PROTEIN"/>
    <property type="match status" value="1"/>
</dbReference>
<feature type="region of interest" description="Disordered" evidence="1">
    <location>
        <begin position="201"/>
        <end position="236"/>
    </location>
</feature>
<dbReference type="PANTHER" id="PTHR23099">
    <property type="entry name" value="TRANSCRIPTIONAL REGULATOR"/>
    <property type="match status" value="1"/>
</dbReference>
<sequence>MRPFCLQSRWTVIQHSEQMPPSPGHNLSALRDSQVMRFGNNMLNYQSCRSTRQLGQKCKSPQTGTIVMSMAIGSGSGGSSPEDKPLTVSRTQRLSAVRRRIVDSDDDEADAPSSLFKSPRRLTAARPPVTTPSASTRPFQNLTNLFTLNPERLTASEGQKLIGAVPSNHDRSVREGLGKPGILELAILLTPEDERICTAAGSSNTSATAEGLPLNPARDKSASTEDPESPLVVPRSTRVPRTARRVIYEDASDSESVGGVPPGCSGCTSTTASGRAMSLNEESRCTPSPGVRIAITHEAGGASTPHPDHPCRFASIHVMGAELSSYRSIQGIEVETGAMEEGRSKLEDSHLGSRLQKQLPSPGQWPGSGAAFGSATQSPAQQADSGAEFGSATQSPAQQADSGAAFGSATQSPAQQADSGAAFGSATQSPAQQADSGAAFGSATQSPAQQADSGAAFDLGLINDPGLVPISGGSSFAHTSQILCSSQRDLQIGARAGPAPGTINEGCPHVDGAAVGSRASGSQIGTETATEHAVVTGEPLLDASYLVKVPRRRQGMRDGSTNLGVASNDGFGELMSDLCGELELLTQLRGLSFASNDPTDADAPDSPEYISADEDLAALESPRQFSQLLPPQLLFPPPSQSRHVGVPDITLLSNSNSSFTASSKASRSGSRSFSPGAENDAAIERPCASRSSPEGLLDVYHHAQPAAVWTTGPVAGPRPPSCVGDAGVTAPPAGIAGDSGCADRDRGWSAGSAAGREGLPSVNPDSDLERQLEIGWKRPPTTARRRAVVIDDSSASEANSPQQPGPACTTHAAGTERHTGSHVNAGDAGTGNGSYGCGAAGSLKAVEITEVLAALSLVENGQRRSAGGPGPEVSASRPPATSCEPPYDPFEIASSSTTADSSDSESSGGGFQDCALETPLPWRPSRTGARDPTGGAAFVTPMRDDQADRGGMELSGWREQPQPQRTLPADSRNERMNVRRRNPRGTGARGGNAVAEQRAFLAARRRLAQELYEKWNALVFGGQLPANLPLVWNSRLTATAGQVVGERSLPGTIRRIAAKLELSPRLIDSIDKLRNTLSHEMCHVAVWHISQEYDRPHGPAWERWARRFMNYDPSLVITRTHDYISQYAHRWRCTNVACGKEYGRQRRTINADVHVCAVCRSKLKYLGHFDKYGNLKAPKTAAAAAPGTPGAADGVGGLMTGTASKPLNGFAQFCKENFRSVRTSMPAQTPASAIFKHMGLLYQKQKANVALIAAAGGGLTPGLSASAIGLGLSPAGRTRPVLSPRGGDGTHNQQASSASSGEHHRRGGSGSRSRSRGPMGRLSRAESDELLPRMVDLSLLDDGK</sequence>
<feature type="compositionally biased region" description="Low complexity" evidence="1">
    <location>
        <begin position="893"/>
        <end position="906"/>
    </location>
</feature>
<feature type="compositionally biased region" description="Low complexity" evidence="1">
    <location>
        <begin position="657"/>
        <end position="674"/>
    </location>
</feature>
<feature type="region of interest" description="Disordered" evidence="1">
    <location>
        <begin position="862"/>
        <end position="943"/>
    </location>
</feature>
<feature type="compositionally biased region" description="Polar residues" evidence="1">
    <location>
        <begin position="442"/>
        <end position="451"/>
    </location>
</feature>
<feature type="compositionally biased region" description="Polar residues" evidence="1">
    <location>
        <begin position="374"/>
        <end position="384"/>
    </location>
</feature>
<feature type="region of interest" description="Disordered" evidence="1">
    <location>
        <begin position="736"/>
        <end position="827"/>
    </location>
</feature>
<gene>
    <name evidence="3" type="ORF">Vretifemale_8261</name>
    <name evidence="4" type="ORF">Vretimale_151</name>
</gene>
<feature type="domain" description="SprT-like" evidence="2">
    <location>
        <begin position="1005"/>
        <end position="1166"/>
    </location>
</feature>
<feature type="compositionally biased region" description="Basic and acidic residues" evidence="1">
    <location>
        <begin position="340"/>
        <end position="351"/>
    </location>
</feature>
<feature type="region of interest" description="Disordered" evidence="1">
    <location>
        <begin position="1276"/>
        <end position="1328"/>
    </location>
</feature>
<dbReference type="EMBL" id="BNCP01000014">
    <property type="protein sequence ID" value="GIL78853.1"/>
    <property type="molecule type" value="Genomic_DNA"/>
</dbReference>
<evidence type="ECO:0000259" key="2">
    <source>
        <dbReference type="SMART" id="SM00731"/>
    </source>
</evidence>
<evidence type="ECO:0000256" key="1">
    <source>
        <dbReference type="SAM" id="MobiDB-lite"/>
    </source>
</evidence>
<feature type="compositionally biased region" description="Polar residues" evidence="1">
    <location>
        <begin position="391"/>
        <end position="401"/>
    </location>
</feature>
<dbReference type="Pfam" id="PF10263">
    <property type="entry name" value="SprT-like"/>
    <property type="match status" value="1"/>
</dbReference>
<name>A0A8J4CAR2_9CHLO</name>
<feature type="region of interest" description="Disordered" evidence="1">
    <location>
        <begin position="339"/>
        <end position="451"/>
    </location>
</feature>
<feature type="compositionally biased region" description="Basic and acidic residues" evidence="1">
    <location>
        <begin position="767"/>
        <end position="776"/>
    </location>
</feature>
<accession>A0A8J4CAR2</accession>
<organism evidence="3 5">
    <name type="scientific">Volvox reticuliferus</name>
    <dbReference type="NCBI Taxonomy" id="1737510"/>
    <lineage>
        <taxon>Eukaryota</taxon>
        <taxon>Viridiplantae</taxon>
        <taxon>Chlorophyta</taxon>
        <taxon>core chlorophytes</taxon>
        <taxon>Chlorophyceae</taxon>
        <taxon>CS clade</taxon>
        <taxon>Chlamydomonadales</taxon>
        <taxon>Volvocaceae</taxon>
        <taxon>Volvox</taxon>
    </lineage>
</organism>
<evidence type="ECO:0000313" key="3">
    <source>
        <dbReference type="EMBL" id="GIL78853.1"/>
    </source>
</evidence>
<feature type="compositionally biased region" description="Polar residues" evidence="1">
    <location>
        <begin position="425"/>
        <end position="435"/>
    </location>
</feature>
<dbReference type="GO" id="GO:0005634">
    <property type="term" value="C:nucleus"/>
    <property type="evidence" value="ECO:0007669"/>
    <property type="project" value="TreeGrafter"/>
</dbReference>
<proteinExistence type="predicted"/>
<feature type="compositionally biased region" description="Polar residues" evidence="1">
    <location>
        <begin position="408"/>
        <end position="418"/>
    </location>
</feature>
<dbReference type="GO" id="GO:0006950">
    <property type="term" value="P:response to stress"/>
    <property type="evidence" value="ECO:0007669"/>
    <property type="project" value="UniProtKB-ARBA"/>
</dbReference>
<dbReference type="OrthoDB" id="20772at2759"/>
<dbReference type="InterPro" id="IPR006640">
    <property type="entry name" value="SprT-like_domain"/>
</dbReference>
<comment type="caution">
    <text evidence="3">The sequence shown here is derived from an EMBL/GenBank/DDBJ whole genome shotgun (WGS) entry which is preliminary data.</text>
</comment>
<dbReference type="EMBL" id="BNCQ01000001">
    <property type="protein sequence ID" value="GIL93916.1"/>
    <property type="molecule type" value="Genomic_DNA"/>
</dbReference>
<feature type="compositionally biased region" description="Polar residues" evidence="1">
    <location>
        <begin position="793"/>
        <end position="802"/>
    </location>
</feature>
<reference evidence="3" key="1">
    <citation type="journal article" date="2021" name="Proc. Natl. Acad. Sci. U.S.A.">
        <title>Three genomes in the algal genus Volvox reveal the fate of a haploid sex-determining region after a transition to homothallism.</title>
        <authorList>
            <person name="Yamamoto K."/>
            <person name="Hamaji T."/>
            <person name="Kawai-Toyooka H."/>
            <person name="Matsuzaki R."/>
            <person name="Takahashi F."/>
            <person name="Nishimura Y."/>
            <person name="Kawachi M."/>
            <person name="Noguchi H."/>
            <person name="Minakuchi Y."/>
            <person name="Umen J.G."/>
            <person name="Toyoda A."/>
            <person name="Nozaki H."/>
        </authorList>
    </citation>
    <scope>NUCLEOTIDE SEQUENCE</scope>
    <source>
        <strain evidence="4">NIES-3785</strain>
        <strain evidence="3">NIES-3786</strain>
    </source>
</reference>
<feature type="region of interest" description="Disordered" evidence="1">
    <location>
        <begin position="101"/>
        <end position="137"/>
    </location>
</feature>
<protein>
    <recommendedName>
        <fullName evidence="2">SprT-like domain-containing protein</fullName>
    </recommendedName>
</protein>
<feature type="region of interest" description="Disordered" evidence="1">
    <location>
        <begin position="657"/>
        <end position="682"/>
    </location>
</feature>
<dbReference type="Proteomes" id="UP000722791">
    <property type="component" value="Unassembled WGS sequence"/>
</dbReference>
<evidence type="ECO:0000313" key="5">
    <source>
        <dbReference type="Proteomes" id="UP000747110"/>
    </source>
</evidence>